<evidence type="ECO:0000256" key="12">
    <source>
        <dbReference type="PIRSR" id="PIRSR606689-2"/>
    </source>
</evidence>
<evidence type="ECO:0000256" key="6">
    <source>
        <dbReference type="ARBA" id="ARBA00022892"/>
    </source>
</evidence>
<dbReference type="InterPro" id="IPR006689">
    <property type="entry name" value="Small_GTPase_ARF/SAR"/>
</dbReference>
<keyword evidence="6" id="KW-0931">ER-Golgi transport</keyword>
<dbReference type="SMART" id="SM00177">
    <property type="entry name" value="ARF"/>
    <property type="match status" value="1"/>
</dbReference>
<keyword evidence="3" id="KW-0813">Transport</keyword>
<dbReference type="InterPro" id="IPR005225">
    <property type="entry name" value="Small_GTP-bd"/>
</dbReference>
<reference evidence="13 14" key="1">
    <citation type="submission" date="2018-08" db="EMBL/GenBank/DDBJ databases">
        <title>Aphanomyces genome sequencing and annotation.</title>
        <authorList>
            <person name="Minardi D."/>
            <person name="Oidtmann B."/>
            <person name="Van Der Giezen M."/>
            <person name="Studholme D.J."/>
        </authorList>
    </citation>
    <scope>NUCLEOTIDE SEQUENCE [LARGE SCALE GENOMIC DNA]</scope>
    <source>
        <strain evidence="13 14">SA</strain>
    </source>
</reference>
<dbReference type="Pfam" id="PF00025">
    <property type="entry name" value="Arf"/>
    <property type="match status" value="1"/>
</dbReference>
<dbReference type="FunFam" id="3.40.50.300:FF:000510">
    <property type="entry name" value="ADP-ribosylation factor 1"/>
    <property type="match status" value="1"/>
</dbReference>
<comment type="similarity">
    <text evidence="2">Belongs to the small GTPase superfamily. Arf family.</text>
</comment>
<keyword evidence="12" id="KW-0460">Magnesium</keyword>
<keyword evidence="7" id="KW-0653">Protein transport</keyword>
<evidence type="ECO:0000256" key="8">
    <source>
        <dbReference type="ARBA" id="ARBA00023034"/>
    </source>
</evidence>
<dbReference type="GO" id="GO:0016192">
    <property type="term" value="P:vesicle-mediated transport"/>
    <property type="evidence" value="ECO:0007669"/>
    <property type="project" value="UniProtKB-KW"/>
</dbReference>
<name>A0A397D4F8_APHAT</name>
<protein>
    <recommendedName>
        <fullName evidence="15">ADP-ribosylation factor-like protein 1</fullName>
    </recommendedName>
</protein>
<dbReference type="PROSITE" id="PS51417">
    <property type="entry name" value="ARF"/>
    <property type="match status" value="1"/>
</dbReference>
<dbReference type="InterPro" id="IPR024156">
    <property type="entry name" value="Small_GTPase_ARF"/>
</dbReference>
<dbReference type="Proteomes" id="UP000265716">
    <property type="component" value="Unassembled WGS sequence"/>
</dbReference>
<evidence type="ECO:0000256" key="9">
    <source>
        <dbReference type="ARBA" id="ARBA00023134"/>
    </source>
</evidence>
<dbReference type="PANTHER" id="PTHR11711">
    <property type="entry name" value="ADP RIBOSYLATION FACTOR-RELATED"/>
    <property type="match status" value="1"/>
</dbReference>
<evidence type="ECO:0000256" key="2">
    <source>
        <dbReference type="ARBA" id="ARBA00010290"/>
    </source>
</evidence>
<keyword evidence="4" id="KW-0519">Myristate</keyword>
<sequence>MGIMFSKVFASLFGSKEVRILILGLDNAGKTTILYRLQAEEIEQTVPTIGFNVETMQYKNIKFQVWDLGGQTSIRPYWRCYYPNTDAIIYVVDSADIDRLNIAKQELHAMLEEEELKDSILLVFANKQDQRGALNAAQISEAMGLSDIRNRQWSIKETTATKGSGLFEGFDWYATSTIPIFLSCPHRVDLGLSRASRVNESSRYTANGGYNKHGCRVIWRQTVLDEHTHRDPCLTSYRLHVLIRTCVREVCPHCHLYFPSTSLSRRCEPPPPTCCVSPRQRKHASVHHCRLRPQPCDWHQRHVALEHSARLEILFGQNARSHVNHGTRVRCGVPDQ</sequence>
<evidence type="ECO:0008006" key="15">
    <source>
        <dbReference type="Google" id="ProtNLM"/>
    </source>
</evidence>
<evidence type="ECO:0000256" key="5">
    <source>
        <dbReference type="ARBA" id="ARBA00022741"/>
    </source>
</evidence>
<dbReference type="SUPFAM" id="SSF52540">
    <property type="entry name" value="P-loop containing nucleoside triphosphate hydrolases"/>
    <property type="match status" value="1"/>
</dbReference>
<feature type="binding site" evidence="11">
    <location>
        <begin position="24"/>
        <end position="31"/>
    </location>
    <ligand>
        <name>GTP</name>
        <dbReference type="ChEBI" id="CHEBI:37565"/>
    </ligand>
</feature>
<dbReference type="InterPro" id="IPR027417">
    <property type="entry name" value="P-loop_NTPase"/>
</dbReference>
<accession>A0A397D4F8</accession>
<comment type="caution">
    <text evidence="13">The sequence shown here is derived from an EMBL/GenBank/DDBJ whole genome shotgun (WGS) entry which is preliminary data.</text>
</comment>
<dbReference type="PRINTS" id="PR00328">
    <property type="entry name" value="SAR1GTPBP"/>
</dbReference>
<feature type="binding site" evidence="12">
    <location>
        <position position="48"/>
    </location>
    <ligand>
        <name>Mg(2+)</name>
        <dbReference type="ChEBI" id="CHEBI:18420"/>
    </ligand>
</feature>
<evidence type="ECO:0000256" key="11">
    <source>
        <dbReference type="PIRSR" id="PIRSR606689-1"/>
    </source>
</evidence>
<dbReference type="AlphaFoldDB" id="A0A397D4F8"/>
<dbReference type="GO" id="GO:0003924">
    <property type="term" value="F:GTPase activity"/>
    <property type="evidence" value="ECO:0007669"/>
    <property type="project" value="InterPro"/>
</dbReference>
<evidence type="ECO:0000256" key="3">
    <source>
        <dbReference type="ARBA" id="ARBA00022448"/>
    </source>
</evidence>
<keyword evidence="12" id="KW-0479">Metal-binding</keyword>
<evidence type="ECO:0000313" key="14">
    <source>
        <dbReference type="Proteomes" id="UP000265716"/>
    </source>
</evidence>
<dbReference type="GO" id="GO:0005794">
    <property type="term" value="C:Golgi apparatus"/>
    <property type="evidence" value="ECO:0007669"/>
    <property type="project" value="UniProtKB-SubCell"/>
</dbReference>
<feature type="binding site" evidence="11">
    <location>
        <position position="70"/>
    </location>
    <ligand>
        <name>GTP</name>
        <dbReference type="ChEBI" id="CHEBI:37565"/>
    </ligand>
</feature>
<dbReference type="GO" id="GO:0015031">
    <property type="term" value="P:protein transport"/>
    <property type="evidence" value="ECO:0007669"/>
    <property type="project" value="UniProtKB-KW"/>
</dbReference>
<dbReference type="CDD" id="cd04151">
    <property type="entry name" value="Arl1"/>
    <property type="match status" value="1"/>
</dbReference>
<dbReference type="GO" id="GO:0046872">
    <property type="term" value="F:metal ion binding"/>
    <property type="evidence" value="ECO:0007669"/>
    <property type="project" value="UniProtKB-KW"/>
</dbReference>
<proteinExistence type="inferred from homology"/>
<evidence type="ECO:0000256" key="10">
    <source>
        <dbReference type="ARBA" id="ARBA00023288"/>
    </source>
</evidence>
<feature type="binding site" evidence="11">
    <location>
        <begin position="126"/>
        <end position="129"/>
    </location>
    <ligand>
        <name>GTP</name>
        <dbReference type="ChEBI" id="CHEBI:37565"/>
    </ligand>
</feature>
<evidence type="ECO:0000313" key="13">
    <source>
        <dbReference type="EMBL" id="RHY58585.1"/>
    </source>
</evidence>
<gene>
    <name evidence="13" type="ORF">DYB38_003228</name>
</gene>
<evidence type="ECO:0000256" key="7">
    <source>
        <dbReference type="ARBA" id="ARBA00022927"/>
    </source>
</evidence>
<keyword evidence="9 11" id="KW-0342">GTP-binding</keyword>
<evidence type="ECO:0000256" key="4">
    <source>
        <dbReference type="ARBA" id="ARBA00022707"/>
    </source>
</evidence>
<keyword evidence="5 11" id="KW-0547">Nucleotide-binding</keyword>
<evidence type="ECO:0000256" key="1">
    <source>
        <dbReference type="ARBA" id="ARBA00004555"/>
    </source>
</evidence>
<dbReference type="GO" id="GO:0005525">
    <property type="term" value="F:GTP binding"/>
    <property type="evidence" value="ECO:0007669"/>
    <property type="project" value="UniProtKB-KW"/>
</dbReference>
<keyword evidence="8" id="KW-0333">Golgi apparatus</keyword>
<organism evidence="13 14">
    <name type="scientific">Aphanomyces astaci</name>
    <name type="common">Crayfish plague agent</name>
    <dbReference type="NCBI Taxonomy" id="112090"/>
    <lineage>
        <taxon>Eukaryota</taxon>
        <taxon>Sar</taxon>
        <taxon>Stramenopiles</taxon>
        <taxon>Oomycota</taxon>
        <taxon>Saprolegniomycetes</taxon>
        <taxon>Saprolegniales</taxon>
        <taxon>Verrucalvaceae</taxon>
        <taxon>Aphanomyces</taxon>
    </lineage>
</organism>
<dbReference type="VEuPathDB" id="FungiDB:H257_15545"/>
<dbReference type="EMBL" id="QUTC01005362">
    <property type="protein sequence ID" value="RHY58585.1"/>
    <property type="molecule type" value="Genomic_DNA"/>
</dbReference>
<feature type="binding site" evidence="12">
    <location>
        <position position="31"/>
    </location>
    <ligand>
        <name>Mg(2+)</name>
        <dbReference type="ChEBI" id="CHEBI:18420"/>
    </ligand>
</feature>
<dbReference type="NCBIfam" id="TIGR00231">
    <property type="entry name" value="small_GTP"/>
    <property type="match status" value="1"/>
</dbReference>
<dbReference type="SMART" id="SM00178">
    <property type="entry name" value="SAR"/>
    <property type="match status" value="1"/>
</dbReference>
<comment type="subcellular location">
    <subcellularLocation>
        <location evidence="1">Golgi apparatus</location>
    </subcellularLocation>
</comment>
<keyword evidence="10" id="KW-0449">Lipoprotein</keyword>
<dbReference type="Gene3D" id="3.40.50.300">
    <property type="entry name" value="P-loop containing nucleotide triphosphate hydrolases"/>
    <property type="match status" value="1"/>
</dbReference>